<gene>
    <name evidence="3" type="ORF">QFW96_00740</name>
</gene>
<dbReference type="PROSITE" id="PS51257">
    <property type="entry name" value="PROKAR_LIPOPROTEIN"/>
    <property type="match status" value="1"/>
</dbReference>
<feature type="region of interest" description="Disordered" evidence="1">
    <location>
        <begin position="115"/>
        <end position="177"/>
    </location>
</feature>
<evidence type="ECO:0000313" key="4">
    <source>
        <dbReference type="Proteomes" id="UP001237595"/>
    </source>
</evidence>
<comment type="caution">
    <text evidence="3">The sequence shown here is derived from an EMBL/GenBank/DDBJ whole genome shotgun (WGS) entry which is preliminary data.</text>
</comment>
<evidence type="ECO:0000256" key="2">
    <source>
        <dbReference type="SAM" id="SignalP"/>
    </source>
</evidence>
<feature type="chain" id="PRO_5045604668" evidence="2">
    <location>
        <begin position="28"/>
        <end position="200"/>
    </location>
</feature>
<dbReference type="Proteomes" id="UP001237595">
    <property type="component" value="Unassembled WGS sequence"/>
</dbReference>
<sequence>MSIRFIATAFAASALGLAGCSVLPAQPAPPPVTITVPAPPPAPAPPPPPPSSAQQQDSPSESGEAVKYEHCRWGDDVIGWMCQLNGTGNGYTDVADDDPRIGPCAGMTWDECFGRSAEKSRPESEQPATGPESGSSTPSESESGGTRDCSSPEVYDPQQCPGDSPLDDGHADSDEIERSCRFHSGPEATEQELQECQGNY</sequence>
<keyword evidence="2" id="KW-0732">Signal</keyword>
<feature type="signal peptide" evidence="2">
    <location>
        <begin position="1"/>
        <end position="27"/>
    </location>
</feature>
<dbReference type="EMBL" id="JASAOF010000001">
    <property type="protein sequence ID" value="MDI2027109.1"/>
    <property type="molecule type" value="Genomic_DNA"/>
</dbReference>
<feature type="compositionally biased region" description="Basic and acidic residues" evidence="1">
    <location>
        <begin position="115"/>
        <end position="124"/>
    </location>
</feature>
<feature type="compositionally biased region" description="Basic and acidic residues" evidence="1">
    <location>
        <begin position="167"/>
        <end position="177"/>
    </location>
</feature>
<feature type="region of interest" description="Disordered" evidence="1">
    <location>
        <begin position="31"/>
        <end position="66"/>
    </location>
</feature>
<feature type="compositionally biased region" description="Pro residues" evidence="1">
    <location>
        <begin position="31"/>
        <end position="51"/>
    </location>
</feature>
<organism evidence="3 4">
    <name type="scientific">Saccharopolyspora ipomoeae</name>
    <dbReference type="NCBI Taxonomy" id="3042027"/>
    <lineage>
        <taxon>Bacteria</taxon>
        <taxon>Bacillati</taxon>
        <taxon>Actinomycetota</taxon>
        <taxon>Actinomycetes</taxon>
        <taxon>Pseudonocardiales</taxon>
        <taxon>Pseudonocardiaceae</taxon>
        <taxon>Saccharopolyspora</taxon>
    </lineage>
</organism>
<feature type="compositionally biased region" description="Low complexity" evidence="1">
    <location>
        <begin position="129"/>
        <end position="146"/>
    </location>
</feature>
<reference evidence="3 4" key="1">
    <citation type="submission" date="2023-04" db="EMBL/GenBank/DDBJ databases">
        <title>Draft genome sequence of Saccharopolyspora sp. TS4A08 isolated from sweet potato rhizospheric soil.</title>
        <authorList>
            <person name="Suksaard P."/>
            <person name="Duangmal K."/>
        </authorList>
    </citation>
    <scope>NUCLEOTIDE SEQUENCE [LARGE SCALE GENOMIC DNA]</scope>
    <source>
        <strain evidence="3 4">TS4A08</strain>
    </source>
</reference>
<evidence type="ECO:0000313" key="3">
    <source>
        <dbReference type="EMBL" id="MDI2027109.1"/>
    </source>
</evidence>
<accession>A0ABT6PGI8</accession>
<evidence type="ECO:0000256" key="1">
    <source>
        <dbReference type="SAM" id="MobiDB-lite"/>
    </source>
</evidence>
<dbReference type="RefSeq" id="WP_281453497.1">
    <property type="nucleotide sequence ID" value="NZ_JASAOF010000001.1"/>
</dbReference>
<keyword evidence="4" id="KW-1185">Reference proteome</keyword>
<proteinExistence type="predicted"/>
<name>A0ABT6PGI8_9PSEU</name>
<protein>
    <submittedName>
        <fullName evidence="3">Uncharacterized protein</fullName>
    </submittedName>
</protein>